<evidence type="ECO:0000256" key="3">
    <source>
        <dbReference type="SAM" id="Phobius"/>
    </source>
</evidence>
<dbReference type="Pfam" id="PF00550">
    <property type="entry name" value="PP-binding"/>
    <property type="match status" value="1"/>
</dbReference>
<evidence type="ECO:0000256" key="1">
    <source>
        <dbReference type="ARBA" id="ARBA00022450"/>
    </source>
</evidence>
<dbReference type="Gene3D" id="1.10.1200.10">
    <property type="entry name" value="ACP-like"/>
    <property type="match status" value="1"/>
</dbReference>
<keyword evidence="6" id="KW-1185">Reference proteome</keyword>
<feature type="transmembrane region" description="Helical" evidence="3">
    <location>
        <begin position="231"/>
        <end position="249"/>
    </location>
</feature>
<gene>
    <name evidence="5" type="ORF">H0264_20510</name>
</gene>
<feature type="transmembrane region" description="Helical" evidence="3">
    <location>
        <begin position="337"/>
        <end position="365"/>
    </location>
</feature>
<feature type="transmembrane region" description="Helical" evidence="3">
    <location>
        <begin position="385"/>
        <end position="407"/>
    </location>
</feature>
<evidence type="ECO:0000259" key="4">
    <source>
        <dbReference type="SMART" id="SM00823"/>
    </source>
</evidence>
<dbReference type="AlphaFoldDB" id="A0A7D6ZM25"/>
<keyword evidence="3" id="KW-0812">Transmembrane</keyword>
<dbReference type="InterPro" id="IPR036736">
    <property type="entry name" value="ACP-like_sf"/>
</dbReference>
<proteinExistence type="predicted"/>
<feature type="transmembrane region" description="Helical" evidence="3">
    <location>
        <begin position="261"/>
        <end position="278"/>
    </location>
</feature>
<accession>A0A7D6ZM25</accession>
<reference evidence="5 6" key="1">
    <citation type="submission" date="2020-07" db="EMBL/GenBank/DDBJ databases">
        <authorList>
            <person name="Zhuang K."/>
            <person name="Ran Y."/>
        </authorList>
    </citation>
    <scope>NUCLEOTIDE SEQUENCE [LARGE SCALE GENOMIC DNA]</scope>
    <source>
        <strain evidence="5 6">WCH-YHL-001</strain>
    </source>
</reference>
<evidence type="ECO:0000313" key="6">
    <source>
        <dbReference type="Proteomes" id="UP000515512"/>
    </source>
</evidence>
<keyword evidence="1" id="KW-0596">Phosphopantetheine</keyword>
<keyword evidence="2" id="KW-0597">Phosphoprotein</keyword>
<dbReference type="EMBL" id="CP059399">
    <property type="protein sequence ID" value="QLY34539.1"/>
    <property type="molecule type" value="Genomic_DNA"/>
</dbReference>
<dbReference type="InterPro" id="IPR020806">
    <property type="entry name" value="PKS_PP-bd"/>
</dbReference>
<protein>
    <recommendedName>
        <fullName evidence="4">Polyketide synthase-like phosphopantetheine-binding domain-containing protein</fullName>
    </recommendedName>
</protein>
<name>A0A7D6ZM25_9NOCA</name>
<evidence type="ECO:0000313" key="5">
    <source>
        <dbReference type="EMBL" id="QLY34539.1"/>
    </source>
</evidence>
<sequence length="463" mass="50352">MTGPAEIAQLAARFAGLPESAVRVCMVREIPRLPSGKPDYSAIRRLRGAAAESPAGVRALFASALGLPVGAIDPRRSFADLGGDSLTYVALSVRLDRALGQLPSNWQTMPVAELEGLPRRRRRFGRSLDTSTLLRALGIIAVLGSHIGLFVLWGGAHVLLAVAGFNFARFGVTAAPAPQRMRNTLRTVGLIAAPTAAWVLGTLAFTDYYGWQNVLLLNKILGPHDSPTAGHLWFIEVAVYFMLAGALLLRIPFADMLERRAPFWFALGLLGAALIFRYRSFDLYTAHDVPFSPLTVWFFLLGWAAAKATTTGQRAVLSAVALLTVPGYFGETDRERMILAGLLLLIWLPSVRVPALLAGMAAVLADASLFAYLLHWQVYPLFGDHRVLALVASLAAGVTAARLMALTRGAVTARDKRELRGWRPARARPEGSVLHGPDLRGRLVRQFRDQDISRNRLAGKVIE</sequence>
<keyword evidence="3" id="KW-0472">Membrane</keyword>
<organism evidence="5 6">
    <name type="scientific">Nocardia huaxiensis</name>
    <dbReference type="NCBI Taxonomy" id="2755382"/>
    <lineage>
        <taxon>Bacteria</taxon>
        <taxon>Bacillati</taxon>
        <taxon>Actinomycetota</taxon>
        <taxon>Actinomycetes</taxon>
        <taxon>Mycobacteriales</taxon>
        <taxon>Nocardiaceae</taxon>
        <taxon>Nocardia</taxon>
    </lineage>
</organism>
<dbReference type="KEGG" id="nhu:H0264_20510"/>
<dbReference type="InterPro" id="IPR009081">
    <property type="entry name" value="PP-bd_ACP"/>
</dbReference>
<feature type="domain" description="Polyketide synthase-like phosphopantetheine-binding" evidence="4">
    <location>
        <begin position="54"/>
        <end position="117"/>
    </location>
</feature>
<keyword evidence="3" id="KW-1133">Transmembrane helix</keyword>
<dbReference type="SMART" id="SM00823">
    <property type="entry name" value="PKS_PP"/>
    <property type="match status" value="1"/>
</dbReference>
<dbReference type="SUPFAM" id="SSF47336">
    <property type="entry name" value="ACP-like"/>
    <property type="match status" value="1"/>
</dbReference>
<dbReference type="Proteomes" id="UP000515512">
    <property type="component" value="Chromosome"/>
</dbReference>
<dbReference type="GO" id="GO:0031177">
    <property type="term" value="F:phosphopantetheine binding"/>
    <property type="evidence" value="ECO:0007669"/>
    <property type="project" value="InterPro"/>
</dbReference>
<feature type="transmembrane region" description="Helical" evidence="3">
    <location>
        <begin position="189"/>
        <end position="211"/>
    </location>
</feature>
<evidence type="ECO:0000256" key="2">
    <source>
        <dbReference type="ARBA" id="ARBA00022553"/>
    </source>
</evidence>